<name>A0A0K9FH95_9BACI</name>
<reference evidence="2 6" key="4">
    <citation type="submission" date="2022-05" db="EMBL/GenBank/DDBJ databases">
        <title>Genome Sequencing of Bee-Associated Microbes.</title>
        <authorList>
            <person name="Dunlap C."/>
        </authorList>
    </citation>
    <scope>NUCLEOTIDE SEQUENCE [LARGE SCALE GENOMIC DNA]</scope>
    <source>
        <strain evidence="2 6">NRRL BD-083</strain>
    </source>
</reference>
<dbReference type="NCBIfam" id="TIGR04129">
    <property type="entry name" value="CxxH_BA5709"/>
    <property type="match status" value="1"/>
</dbReference>
<evidence type="ECO:0000313" key="5">
    <source>
        <dbReference type="Proteomes" id="UP000232101"/>
    </source>
</evidence>
<dbReference type="GeneID" id="96601403"/>
<dbReference type="OrthoDB" id="1652387at2"/>
<proteinExistence type="predicted"/>
<gene>
    <name evidence="1" type="ORF">ACZ11_00395</name>
    <name evidence="3" type="ORF">CWD94_06805</name>
    <name evidence="2" type="ORF">M5W82_05175</name>
</gene>
<dbReference type="EMBL" id="PHQY01000344">
    <property type="protein sequence ID" value="PJO44422.1"/>
    <property type="molecule type" value="Genomic_DNA"/>
</dbReference>
<protein>
    <submittedName>
        <fullName evidence="1">CxxH/CxxC protein</fullName>
    </submittedName>
</protein>
<evidence type="ECO:0000313" key="6">
    <source>
        <dbReference type="Proteomes" id="UP001527052"/>
    </source>
</evidence>
<dbReference type="Proteomes" id="UP000037326">
    <property type="component" value="Unassembled WGS sequence"/>
</dbReference>
<dbReference type="RefSeq" id="WP_049662644.1">
    <property type="nucleotide sequence ID" value="NZ_CP158849.1"/>
</dbReference>
<accession>A0A0K9FH95</accession>
<comment type="caution">
    <text evidence="1">The sequence shown here is derived from an EMBL/GenBank/DDBJ whole genome shotgun (WGS) entry which is preliminary data.</text>
</comment>
<dbReference type="EMBL" id="JAMDLZ010000007">
    <property type="protein sequence ID" value="MCY9546335.1"/>
    <property type="molecule type" value="Genomic_DNA"/>
</dbReference>
<organism evidence="1 4">
    <name type="scientific">Lysinibacillus xylanilyticus</name>
    <dbReference type="NCBI Taxonomy" id="582475"/>
    <lineage>
        <taxon>Bacteria</taxon>
        <taxon>Bacillati</taxon>
        <taxon>Bacillota</taxon>
        <taxon>Bacilli</taxon>
        <taxon>Bacillales</taxon>
        <taxon>Bacillaceae</taxon>
        <taxon>Lysinibacillus</taxon>
    </lineage>
</organism>
<evidence type="ECO:0000313" key="4">
    <source>
        <dbReference type="Proteomes" id="UP000037326"/>
    </source>
</evidence>
<dbReference type="PATRIC" id="fig|582475.4.peg.3626"/>
<evidence type="ECO:0000313" key="3">
    <source>
        <dbReference type="EMBL" id="PJO44422.1"/>
    </source>
</evidence>
<dbReference type="InterPro" id="IPR025626">
    <property type="entry name" value="YyzF"/>
</dbReference>
<dbReference type="Proteomes" id="UP000232101">
    <property type="component" value="Unassembled WGS sequence"/>
</dbReference>
<dbReference type="Pfam" id="PF14116">
    <property type="entry name" value="YyzF"/>
    <property type="match status" value="1"/>
</dbReference>
<dbReference type="EMBL" id="LFXJ01000002">
    <property type="protein sequence ID" value="KMY33583.1"/>
    <property type="molecule type" value="Genomic_DNA"/>
</dbReference>
<keyword evidence="6" id="KW-1185">Reference proteome</keyword>
<sequence>MEKYSCENHIEHALDMFVAEQKEFPIMDKIEEDKKLSTKCSYCERPAEYLVSSK</sequence>
<reference evidence="4" key="2">
    <citation type="submission" date="2015-07" db="EMBL/GenBank/DDBJ databases">
        <authorList>
            <consortium name="Consortium for Microbial Forensics and Genomics (microFORGE)"/>
            <person name="Knight B.M."/>
            <person name="Roberts D.P."/>
            <person name="Lin D."/>
            <person name="Hari K."/>
            <person name="Fletcher J."/>
            <person name="Melcher U."/>
            <person name="Blagden T."/>
            <person name="Winegar R.A."/>
        </authorList>
    </citation>
    <scope>NUCLEOTIDE SEQUENCE [LARGE SCALE GENOMIC DNA]</scope>
    <source>
        <strain evidence="4">DSM 23493</strain>
    </source>
</reference>
<dbReference type="AlphaFoldDB" id="A0A0K9FH95"/>
<evidence type="ECO:0000313" key="1">
    <source>
        <dbReference type="EMBL" id="KMY33583.1"/>
    </source>
</evidence>
<dbReference type="Proteomes" id="UP001527052">
    <property type="component" value="Unassembled WGS sequence"/>
</dbReference>
<reference evidence="3 5" key="3">
    <citation type="submission" date="2017-11" db="EMBL/GenBank/DDBJ databases">
        <title>Bacterial isolate from king chilli rhizosphere.</title>
        <authorList>
            <person name="Takhelmayum P."/>
            <person name="Sarangthem I."/>
        </authorList>
    </citation>
    <scope>NUCLEOTIDE SEQUENCE [LARGE SCALE GENOMIC DNA]</scope>
    <source>
        <strain evidence="5">t26</strain>
        <strain evidence="3">T26</strain>
    </source>
</reference>
<evidence type="ECO:0000313" key="2">
    <source>
        <dbReference type="EMBL" id="MCY9546335.1"/>
    </source>
</evidence>
<reference evidence="1" key="1">
    <citation type="submission" date="2015-07" db="EMBL/GenBank/DDBJ databases">
        <title>MeaNS - Measles Nucleotide Surveillance Program.</title>
        <authorList>
            <person name="Tran T."/>
            <person name="Druce J."/>
        </authorList>
    </citation>
    <scope>NUCLEOTIDE SEQUENCE</scope>
    <source>
        <strain evidence="1">DSM 23493</strain>
    </source>
</reference>